<dbReference type="Proteomes" id="UP000000531">
    <property type="component" value="Chromosome"/>
</dbReference>
<sequence>MIKHMQHPHGVGGRIQLYYFEFSPTPIFVDVE</sequence>
<dbReference type="HOGENOM" id="CLU_3391496_0_0_9"/>
<accession>Q5HRP6</accession>
<proteinExistence type="predicted"/>
<protein>
    <submittedName>
        <fullName evidence="1">Uncharacterized protein</fullName>
    </submittedName>
</protein>
<dbReference type="EMBL" id="CP000029">
    <property type="protein sequence ID" value="AAW53508.1"/>
    <property type="molecule type" value="Genomic_DNA"/>
</dbReference>
<organism evidence="1 2">
    <name type="scientific">Staphylococcus epidermidis (strain ATCC 35984 / DSM 28319 / BCRC 17069 / CCUG 31568 / BM 3577 / RP62A)</name>
    <dbReference type="NCBI Taxonomy" id="176279"/>
    <lineage>
        <taxon>Bacteria</taxon>
        <taxon>Bacillati</taxon>
        <taxon>Bacillota</taxon>
        <taxon>Bacilli</taxon>
        <taxon>Bacillales</taxon>
        <taxon>Staphylococcaceae</taxon>
        <taxon>Staphylococcus</taxon>
    </lineage>
</organism>
<gene>
    <name evidence="1" type="ordered locus">SERP0147</name>
</gene>
<keyword evidence="2" id="KW-1185">Reference proteome</keyword>
<evidence type="ECO:0000313" key="1">
    <source>
        <dbReference type="EMBL" id="AAW53508.1"/>
    </source>
</evidence>
<reference evidence="1 2" key="1">
    <citation type="journal article" date="2005" name="J. Bacteriol.">
        <title>Insights on evolution of virulence and resistance from the complete genome analysis of an early methicillin-resistant Staphylococcus aureus strain and a biofilm-producing methicillin-resistant Staphylococcus epidermidis strain.</title>
        <authorList>
            <person name="Gill S.R."/>
            <person name="Fouts D.E."/>
            <person name="Archer G.L."/>
            <person name="Mongodin E.F."/>
            <person name="Deboy R.T."/>
            <person name="Ravel J."/>
            <person name="Paulsen I.T."/>
            <person name="Kolonay J.F."/>
            <person name="Brinkac L."/>
            <person name="Beanan M."/>
            <person name="Dodson R.J."/>
            <person name="Daugherty S.C."/>
            <person name="Madupu R."/>
            <person name="Angiuoli S.V."/>
            <person name="Durkin A.S."/>
            <person name="Haft D.H."/>
            <person name="Vamathevan J."/>
            <person name="Khouri H."/>
            <person name="Utterback T."/>
            <person name="Lee C."/>
            <person name="Dimitrov G."/>
            <person name="Jiang L."/>
            <person name="Qin H."/>
            <person name="Weidman J."/>
            <person name="Tran K."/>
            <person name="Kang K."/>
            <person name="Hance I.R."/>
            <person name="Nelson K.E."/>
            <person name="Fraser C.M."/>
        </authorList>
    </citation>
    <scope>NUCLEOTIDE SEQUENCE [LARGE SCALE GENOMIC DNA]</scope>
    <source>
        <strain evidence="2">ATCC 35984 / RP62A</strain>
    </source>
</reference>
<dbReference type="AlphaFoldDB" id="Q5HRP6"/>
<dbReference type="STRING" id="176279.SERP0147"/>
<name>Q5HRP6_STAEQ</name>
<evidence type="ECO:0000313" key="2">
    <source>
        <dbReference type="Proteomes" id="UP000000531"/>
    </source>
</evidence>
<dbReference type="KEGG" id="ser:SERP0147"/>